<gene>
    <name evidence="1" type="ORF">NUW58_g6696</name>
</gene>
<keyword evidence="2" id="KW-1185">Reference proteome</keyword>
<organism evidence="1 2">
    <name type="scientific">Xylaria curta</name>
    <dbReference type="NCBI Taxonomy" id="42375"/>
    <lineage>
        <taxon>Eukaryota</taxon>
        <taxon>Fungi</taxon>
        <taxon>Dikarya</taxon>
        <taxon>Ascomycota</taxon>
        <taxon>Pezizomycotina</taxon>
        <taxon>Sordariomycetes</taxon>
        <taxon>Xylariomycetidae</taxon>
        <taxon>Xylariales</taxon>
        <taxon>Xylariaceae</taxon>
        <taxon>Xylaria</taxon>
    </lineage>
</organism>
<protein>
    <submittedName>
        <fullName evidence="1">Uncharacterized protein</fullName>
    </submittedName>
</protein>
<dbReference type="Proteomes" id="UP001143856">
    <property type="component" value="Unassembled WGS sequence"/>
</dbReference>
<sequence>MTPSLEALPVELVSYIRTFLDLKGILSLRLASSTLASKLSPHLLAEFFVCKNVELTLAPLKNMAYMTGRGRAGSLLRDCTIVGVPGIDISCTPDSDEHVRLLTEAFINLKQYSPQRSLATLQLSVGMRKRYRESDDEISEQFARPSRKVTWETAQRTFDITMTALRESRLTIGSHLNLFGSLPDCSLVHKAFLPLDQRFVATGLFKSLETLTMSLSALYISQNQTRQGDVSNNSIQGVHGTMLLRSLLEMSSLMPNLKEFDIHWYNVGANTSTSFEDRAVNIAATDYPKSARLRACSLRGLYAPGSDLLEFLKAIRPGRLSLDDVHLVSETWAPIFDYLMSSTSPVAICRFDDIREGDRLVHFDVLGPSKFPYKGVIMGPSTLTKSQDNIKDAIHYRTTSRRPLGSGQRMRWLQSKILEYGPPRGSF</sequence>
<accession>A0ACC1NQ55</accession>
<name>A0ACC1NQ55_9PEZI</name>
<proteinExistence type="predicted"/>
<reference evidence="1" key="1">
    <citation type="submission" date="2022-10" db="EMBL/GenBank/DDBJ databases">
        <title>Genome Sequence of Xylaria curta.</title>
        <authorList>
            <person name="Buettner E."/>
        </authorList>
    </citation>
    <scope>NUCLEOTIDE SEQUENCE</scope>
    <source>
        <strain evidence="1">Babe10</strain>
    </source>
</reference>
<dbReference type="EMBL" id="JAPDGR010001567">
    <property type="protein sequence ID" value="KAJ2981405.1"/>
    <property type="molecule type" value="Genomic_DNA"/>
</dbReference>
<evidence type="ECO:0000313" key="2">
    <source>
        <dbReference type="Proteomes" id="UP001143856"/>
    </source>
</evidence>
<comment type="caution">
    <text evidence="1">The sequence shown here is derived from an EMBL/GenBank/DDBJ whole genome shotgun (WGS) entry which is preliminary data.</text>
</comment>
<evidence type="ECO:0000313" key="1">
    <source>
        <dbReference type="EMBL" id="KAJ2981405.1"/>
    </source>
</evidence>